<evidence type="ECO:0000313" key="1">
    <source>
        <dbReference type="EMBL" id="QEK38663.1"/>
    </source>
</evidence>
<keyword evidence="2" id="KW-1185">Reference proteome</keyword>
<dbReference type="AlphaFoldDB" id="A0A5C0UGH8"/>
<name>A0A5C0UGH8_9PROT</name>
<dbReference type="RefSeq" id="WP_148971784.1">
    <property type="nucleotide sequence ID" value="NZ_CP043316.1"/>
</dbReference>
<gene>
    <name evidence="1" type="ORF">FZC34_01950</name>
</gene>
<dbReference type="KEGG" id="cpri:FZC34_01950"/>
<organism evidence="1 2">
    <name type="scientific">Candidatus Cytomitobacter primus</name>
    <dbReference type="NCBI Taxonomy" id="2066024"/>
    <lineage>
        <taxon>Bacteria</taxon>
        <taxon>Pseudomonadati</taxon>
        <taxon>Pseudomonadota</taxon>
        <taxon>Alphaproteobacteria</taxon>
        <taxon>Holosporales</taxon>
        <taxon>Holosporaceae</taxon>
        <taxon>Candidatus Cytomitobacter</taxon>
    </lineage>
</organism>
<sequence length="381" mass="44066">MVNINKIITACMLYYSSANTTFETKIEDAKTHQIFDESYIKYVDTSSCVRRIMLSGYIAASMIKDNEYKNLFKSVLKNDDKFEFSYISRLQELADQLLYGMGVISNILQYMSVEWNMLFRIHQGKYDFTYVDIIRLQRHIRSEDKFVNTVVLMGPTDVELVTYIHDMLKQYREECIRNDNIVIRNIRMLHVKDKDTEAYALADRFNNGPRRNKVTINVKDLKDELVINARDWDGSKIDLDIDSNGGSVHVIRPLSDLPTLHCSFRGTYENISLDGNIEAYLIKMVADRIHIKNCRNNASSILVNELFIEDGMHANKFVLAHMNCNMLKVENSILYWDMICMPIDIDSKSLHDANLHIHTTAVGGIDSMKDIMKCNAEITYS</sequence>
<dbReference type="EMBL" id="CP043316">
    <property type="protein sequence ID" value="QEK38663.1"/>
    <property type="molecule type" value="Genomic_DNA"/>
</dbReference>
<proteinExistence type="predicted"/>
<dbReference type="Proteomes" id="UP000325004">
    <property type="component" value="Chromosome"/>
</dbReference>
<evidence type="ECO:0000313" key="2">
    <source>
        <dbReference type="Proteomes" id="UP000325004"/>
    </source>
</evidence>
<reference evidence="1 2" key="1">
    <citation type="submission" date="2019-08" db="EMBL/GenBank/DDBJ databases">
        <title>Highly reduced genomes of protist endosymbionts show evolutionary convergence.</title>
        <authorList>
            <person name="George E."/>
            <person name="Husnik F."/>
            <person name="Tashyreva D."/>
            <person name="Prokopchuk G."/>
            <person name="Horak A."/>
            <person name="Kwong W.K."/>
            <person name="Lukes J."/>
            <person name="Keeling P.J."/>
        </authorList>
    </citation>
    <scope>NUCLEOTIDE SEQUENCE [LARGE SCALE GENOMIC DNA]</scope>
    <source>
        <strain evidence="1">1604LC</strain>
    </source>
</reference>
<accession>A0A5C0UGH8</accession>
<protein>
    <submittedName>
        <fullName evidence="1">Uncharacterized protein</fullName>
    </submittedName>
</protein>